<proteinExistence type="predicted"/>
<protein>
    <submittedName>
        <fullName evidence="3">Tyrosyl-tRNA deacylase</fullName>
    </submittedName>
</protein>
<evidence type="ECO:0000313" key="3">
    <source>
        <dbReference type="EMBL" id="MFD1743859.1"/>
    </source>
</evidence>
<gene>
    <name evidence="3" type="ORF">ACFSE1_00120</name>
</gene>
<dbReference type="PANTHER" id="PTHR37508:SF1">
    <property type="entry name" value="TRANSMEMBRANE PROTEIN"/>
    <property type="match status" value="1"/>
</dbReference>
<dbReference type="EMBL" id="JBHUEQ010000002">
    <property type="protein sequence ID" value="MFD1743859.1"/>
    <property type="molecule type" value="Genomic_DNA"/>
</dbReference>
<keyword evidence="4" id="KW-1185">Reference proteome</keyword>
<accession>A0ABW4LYA4</accession>
<feature type="coiled-coil region" evidence="1">
    <location>
        <begin position="188"/>
        <end position="243"/>
    </location>
</feature>
<feature type="coiled-coil region" evidence="1">
    <location>
        <begin position="386"/>
        <end position="459"/>
    </location>
</feature>
<reference evidence="4" key="1">
    <citation type="journal article" date="2019" name="Int. J. Syst. Evol. Microbiol.">
        <title>The Global Catalogue of Microorganisms (GCM) 10K type strain sequencing project: providing services to taxonomists for standard genome sequencing and annotation.</title>
        <authorList>
            <consortium name="The Broad Institute Genomics Platform"/>
            <consortium name="The Broad Institute Genome Sequencing Center for Infectious Disease"/>
            <person name="Wu L."/>
            <person name="Ma J."/>
        </authorList>
    </citation>
    <scope>NUCLEOTIDE SEQUENCE [LARGE SCALE GENOMIC DNA]</scope>
    <source>
        <strain evidence="4">CG52</strain>
    </source>
</reference>
<dbReference type="PANTHER" id="PTHR37508">
    <property type="entry name" value="TRANSMEMBRANE PROTEIN"/>
    <property type="match status" value="1"/>
</dbReference>
<organism evidence="3 4">
    <name type="scientific">Rhizobium helianthi</name>
    <dbReference type="NCBI Taxonomy" id="1132695"/>
    <lineage>
        <taxon>Bacteria</taxon>
        <taxon>Pseudomonadati</taxon>
        <taxon>Pseudomonadota</taxon>
        <taxon>Alphaproteobacteria</taxon>
        <taxon>Hyphomicrobiales</taxon>
        <taxon>Rhizobiaceae</taxon>
        <taxon>Rhizobium/Agrobacterium group</taxon>
        <taxon>Rhizobium</taxon>
    </lineage>
</organism>
<evidence type="ECO:0000256" key="1">
    <source>
        <dbReference type="SAM" id="Coils"/>
    </source>
</evidence>
<comment type="caution">
    <text evidence="3">The sequence shown here is derived from an EMBL/GenBank/DDBJ whole genome shotgun (WGS) entry which is preliminary data.</text>
</comment>
<dbReference type="RefSeq" id="WP_377394761.1">
    <property type="nucleotide sequence ID" value="NZ_JBHUEQ010000002.1"/>
</dbReference>
<name>A0ABW4LYA4_9HYPH</name>
<sequence>MTNVIQFESREAAIDQAINAGVEAIIAQPKLELPQSDSPMVQSYVDKIQGTYNVERAKRDTDNAIDLLYIAYNTTPQTNPDVRVSITSIMNKLIALQQKSELTMRGAMKTANSIGKELGDAVPDWLDIKEAADQTEIKGFLSKDVVKIAKKIRDQALKIRDDLLAIAKAYDEVIIQTVQTTAKTETALGEKMMKKEQLQKEINETNARRAQLETLVADLTAQVANFEKKAREYEQKANTAEERAFVMSIVRMGAQLISNAIPAVAAAAGGPATMIMSAMAGSMGGQGKPAGNDFADPSNGNGNRAPQNAGAGNAKDIASQKTKLSEEQGVLKRQEALRDEQKTQLAEVKSARDKIAADETAKVAGSPKAVELAEFDKRIADNTAKLEQQERVVADKQSAVSQLQAAIDALDKGLETMSQRQQDQADTLRNMQMQMIERAEAYEKERRNQASELVKLSALLVGKRQEEDNLELCVRSLGMSITALKRMKEIVEEMAFFFKNFADFMQCVADDAGRQVTAIEDVAETEVIRKHRFAQLIRSVDEFFIKQTAQWFATGIVCDRFTQSFADGWTKLNKLSGDYLTGERLTEYLNTAANKISEIVAERQAAADAKIATLNDYRNKVSKQA</sequence>
<dbReference type="Proteomes" id="UP001597322">
    <property type="component" value="Unassembled WGS sequence"/>
</dbReference>
<evidence type="ECO:0000256" key="2">
    <source>
        <dbReference type="SAM" id="MobiDB-lite"/>
    </source>
</evidence>
<evidence type="ECO:0000313" key="4">
    <source>
        <dbReference type="Proteomes" id="UP001597322"/>
    </source>
</evidence>
<keyword evidence="1" id="KW-0175">Coiled coil</keyword>
<feature type="region of interest" description="Disordered" evidence="2">
    <location>
        <begin position="284"/>
        <end position="325"/>
    </location>
</feature>